<protein>
    <submittedName>
        <fullName evidence="8">APC family permease</fullName>
    </submittedName>
</protein>
<keyword evidence="5 7" id="KW-0472">Membrane</keyword>
<feature type="transmembrane region" description="Helical" evidence="7">
    <location>
        <begin position="53"/>
        <end position="76"/>
    </location>
</feature>
<dbReference type="PANTHER" id="PTHR42770:SF11">
    <property type="entry name" value="INNER MEMBRANE TRANSPORT PROTEIN YBAT"/>
    <property type="match status" value="1"/>
</dbReference>
<feature type="transmembrane region" description="Helical" evidence="7">
    <location>
        <begin position="157"/>
        <end position="180"/>
    </location>
</feature>
<feature type="transmembrane region" description="Helical" evidence="7">
    <location>
        <begin position="435"/>
        <end position="451"/>
    </location>
</feature>
<evidence type="ECO:0000256" key="1">
    <source>
        <dbReference type="ARBA" id="ARBA00004651"/>
    </source>
</evidence>
<dbReference type="Proteomes" id="UP000274909">
    <property type="component" value="Unassembled WGS sequence"/>
</dbReference>
<comment type="caution">
    <text evidence="8">The sequence shown here is derived from an EMBL/GenBank/DDBJ whole genome shotgun (WGS) entry which is preliminary data.</text>
</comment>
<evidence type="ECO:0000256" key="4">
    <source>
        <dbReference type="ARBA" id="ARBA00022989"/>
    </source>
</evidence>
<feature type="transmembrane region" description="Helical" evidence="7">
    <location>
        <begin position="26"/>
        <end position="47"/>
    </location>
</feature>
<feature type="transmembrane region" description="Helical" evidence="7">
    <location>
        <begin position="408"/>
        <end position="429"/>
    </location>
</feature>
<gene>
    <name evidence="8" type="ORF">ELQ94_05455</name>
</gene>
<evidence type="ECO:0000256" key="2">
    <source>
        <dbReference type="ARBA" id="ARBA00022475"/>
    </source>
</evidence>
<dbReference type="GO" id="GO:0022857">
    <property type="term" value="F:transmembrane transporter activity"/>
    <property type="evidence" value="ECO:0007669"/>
    <property type="project" value="InterPro"/>
</dbReference>
<feature type="transmembrane region" description="Helical" evidence="7">
    <location>
        <begin position="97"/>
        <end position="118"/>
    </location>
</feature>
<dbReference type="EMBL" id="RZGZ01000002">
    <property type="protein sequence ID" value="RUR00982.1"/>
    <property type="molecule type" value="Genomic_DNA"/>
</dbReference>
<keyword evidence="2" id="KW-1003">Cell membrane</keyword>
<feature type="transmembrane region" description="Helical" evidence="7">
    <location>
        <begin position="241"/>
        <end position="263"/>
    </location>
</feature>
<evidence type="ECO:0000256" key="3">
    <source>
        <dbReference type="ARBA" id="ARBA00022692"/>
    </source>
</evidence>
<sequence>MSSTTADDQVDASNSELKRSITGRLLFFYVLGDVLGSGIYVLIGAVAGEVGGAFWIAFAVGVTVATITGLAYAELVTKYPRAAGAALYVNTAFRKPALTFLVTICMLSASFAATASLANGFARYFGTVVPASPALIVTLVFIVLLAFVNFIGITESVVANLVMTIIEIAGLAIVLVIGVIHVSQGAADFGVLVQVDTGDTFPIFAIVAGVALAFFAMTGFENAANVAEETVNPAKTFPRALVGGMIAAGVIYVLVAMTAALVVPVDTLAESDAALLEVVEAGILPVSVAVMAVVFAIIAMVAITNTTLVAVVTQSRILYGMAREDIVPSMFGRIHHTRRSPWVALLFAAVVVAALLIVGAMLNDAIGIDIVTTLANVTVVFLLFIYGLVIVAALKLRGKDEHGESFRANTPLLYVGLLGNAVLLVYVIVDDPSSLLWVAGLLAVGVVLYIVEKVFGHKKTPGVSTGSTATDTIDTRSSNTTKEE</sequence>
<dbReference type="PIRSF" id="PIRSF006060">
    <property type="entry name" value="AA_transporter"/>
    <property type="match status" value="1"/>
</dbReference>
<keyword evidence="9" id="KW-1185">Reference proteome</keyword>
<dbReference type="AlphaFoldDB" id="A0A3S0WY88"/>
<dbReference type="OrthoDB" id="4568421at2"/>
<keyword evidence="3 7" id="KW-0812">Transmembrane</keyword>
<feature type="transmembrane region" description="Helical" evidence="7">
    <location>
        <begin position="124"/>
        <end position="150"/>
    </location>
</feature>
<keyword evidence="4 7" id="KW-1133">Transmembrane helix</keyword>
<feature type="transmembrane region" description="Helical" evidence="7">
    <location>
        <begin position="200"/>
        <end position="220"/>
    </location>
</feature>
<evidence type="ECO:0000313" key="8">
    <source>
        <dbReference type="EMBL" id="RUR00982.1"/>
    </source>
</evidence>
<dbReference type="Gene3D" id="1.20.1740.10">
    <property type="entry name" value="Amino acid/polyamine transporter I"/>
    <property type="match status" value="1"/>
</dbReference>
<dbReference type="RefSeq" id="WP_127047996.1">
    <property type="nucleotide sequence ID" value="NZ_RZGZ01000002.1"/>
</dbReference>
<dbReference type="InterPro" id="IPR002293">
    <property type="entry name" value="AA/rel_permease1"/>
</dbReference>
<dbReference type="PANTHER" id="PTHR42770">
    <property type="entry name" value="AMINO ACID TRANSPORTER-RELATED"/>
    <property type="match status" value="1"/>
</dbReference>
<feature type="region of interest" description="Disordered" evidence="6">
    <location>
        <begin position="461"/>
        <end position="484"/>
    </location>
</feature>
<dbReference type="GO" id="GO:0005886">
    <property type="term" value="C:plasma membrane"/>
    <property type="evidence" value="ECO:0007669"/>
    <property type="project" value="UniProtKB-SubCell"/>
</dbReference>
<feature type="transmembrane region" description="Helical" evidence="7">
    <location>
        <begin position="283"/>
        <end position="313"/>
    </location>
</feature>
<feature type="transmembrane region" description="Helical" evidence="7">
    <location>
        <begin position="342"/>
        <end position="362"/>
    </location>
</feature>
<name>A0A3S0WY88_9MICO</name>
<organism evidence="8 9">
    <name type="scientific">Labedella endophytica</name>
    <dbReference type="NCBI Taxonomy" id="1523160"/>
    <lineage>
        <taxon>Bacteria</taxon>
        <taxon>Bacillati</taxon>
        <taxon>Actinomycetota</taxon>
        <taxon>Actinomycetes</taxon>
        <taxon>Micrococcales</taxon>
        <taxon>Microbacteriaceae</taxon>
        <taxon>Labedella</taxon>
    </lineage>
</organism>
<evidence type="ECO:0000256" key="6">
    <source>
        <dbReference type="SAM" id="MobiDB-lite"/>
    </source>
</evidence>
<evidence type="ECO:0000313" key="9">
    <source>
        <dbReference type="Proteomes" id="UP000274909"/>
    </source>
</evidence>
<feature type="transmembrane region" description="Helical" evidence="7">
    <location>
        <begin position="374"/>
        <end position="396"/>
    </location>
</feature>
<evidence type="ECO:0000256" key="5">
    <source>
        <dbReference type="ARBA" id="ARBA00023136"/>
    </source>
</evidence>
<proteinExistence type="predicted"/>
<reference evidence="8 9" key="1">
    <citation type="submission" date="2018-12" db="EMBL/GenBank/DDBJ databases">
        <authorList>
            <person name="Li F."/>
        </authorList>
    </citation>
    <scope>NUCLEOTIDE SEQUENCE [LARGE SCALE GENOMIC DNA]</scope>
    <source>
        <strain evidence="8 9">EGI 6500705</strain>
    </source>
</reference>
<evidence type="ECO:0000256" key="7">
    <source>
        <dbReference type="SAM" id="Phobius"/>
    </source>
</evidence>
<accession>A0A3S0WY88</accession>
<feature type="compositionally biased region" description="Polar residues" evidence="6">
    <location>
        <begin position="462"/>
        <end position="484"/>
    </location>
</feature>
<dbReference type="InterPro" id="IPR050367">
    <property type="entry name" value="APC_superfamily"/>
</dbReference>
<comment type="subcellular location">
    <subcellularLocation>
        <location evidence="1">Cell membrane</location>
        <topology evidence="1">Multi-pass membrane protein</topology>
    </subcellularLocation>
</comment>
<dbReference type="Pfam" id="PF13520">
    <property type="entry name" value="AA_permease_2"/>
    <property type="match status" value="1"/>
</dbReference>